<name>A0A5J5BV44_9ASTE</name>
<evidence type="ECO:0000313" key="1">
    <source>
        <dbReference type="EMBL" id="KAA8546905.1"/>
    </source>
</evidence>
<keyword evidence="2" id="KW-1185">Reference proteome</keyword>
<dbReference type="Proteomes" id="UP000325577">
    <property type="component" value="Linkage Group LG1"/>
</dbReference>
<dbReference type="EMBL" id="CM018032">
    <property type="protein sequence ID" value="KAA8546905.1"/>
    <property type="molecule type" value="Genomic_DNA"/>
</dbReference>
<proteinExistence type="predicted"/>
<organism evidence="1 2">
    <name type="scientific">Nyssa sinensis</name>
    <dbReference type="NCBI Taxonomy" id="561372"/>
    <lineage>
        <taxon>Eukaryota</taxon>
        <taxon>Viridiplantae</taxon>
        <taxon>Streptophyta</taxon>
        <taxon>Embryophyta</taxon>
        <taxon>Tracheophyta</taxon>
        <taxon>Spermatophyta</taxon>
        <taxon>Magnoliopsida</taxon>
        <taxon>eudicotyledons</taxon>
        <taxon>Gunneridae</taxon>
        <taxon>Pentapetalae</taxon>
        <taxon>asterids</taxon>
        <taxon>Cornales</taxon>
        <taxon>Nyssaceae</taxon>
        <taxon>Nyssa</taxon>
    </lineage>
</organism>
<sequence length="117" mass="12380">MSLLEEENIRLSVSNLTELEGSEENSGSQEVENIDIEDTLESRDPEATHFTFEALEVGNPNLVVGPGPDPLAHVGSGLEEIIGYNLPKATDSGLEEVVGYGLLGAADSGLLEAIFVP</sequence>
<evidence type="ECO:0000313" key="2">
    <source>
        <dbReference type="Proteomes" id="UP000325577"/>
    </source>
</evidence>
<accession>A0A5J5BV44</accession>
<protein>
    <submittedName>
        <fullName evidence="1">Uncharacterized protein</fullName>
    </submittedName>
</protein>
<gene>
    <name evidence="1" type="ORF">F0562_003334</name>
</gene>
<dbReference type="AlphaFoldDB" id="A0A5J5BV44"/>
<reference evidence="1 2" key="1">
    <citation type="submission" date="2019-09" db="EMBL/GenBank/DDBJ databases">
        <title>A chromosome-level genome assembly of the Chinese tupelo Nyssa sinensis.</title>
        <authorList>
            <person name="Yang X."/>
            <person name="Kang M."/>
            <person name="Yang Y."/>
            <person name="Xiong H."/>
            <person name="Wang M."/>
            <person name="Zhang Z."/>
            <person name="Wang Z."/>
            <person name="Wu H."/>
            <person name="Ma T."/>
            <person name="Liu J."/>
            <person name="Xi Z."/>
        </authorList>
    </citation>
    <scope>NUCLEOTIDE SEQUENCE [LARGE SCALE GENOMIC DNA]</scope>
    <source>
        <strain evidence="1">J267</strain>
        <tissue evidence="1">Leaf</tissue>
    </source>
</reference>